<feature type="transmembrane region" description="Helical" evidence="1">
    <location>
        <begin position="294"/>
        <end position="315"/>
    </location>
</feature>
<feature type="transmembrane region" description="Helical" evidence="1">
    <location>
        <begin position="5"/>
        <end position="25"/>
    </location>
</feature>
<name>E0ST12_IGNAA</name>
<dbReference type="KEGG" id="iag:Igag_1879"/>
<dbReference type="Proteomes" id="UP000001304">
    <property type="component" value="Chromosome"/>
</dbReference>
<accession>E0ST12</accession>
<keyword evidence="3" id="KW-1185">Reference proteome</keyword>
<evidence type="ECO:0000313" key="2">
    <source>
        <dbReference type="EMBL" id="ADM28673.1"/>
    </source>
</evidence>
<proteinExistence type="predicted"/>
<evidence type="ECO:0000256" key="1">
    <source>
        <dbReference type="SAM" id="Phobius"/>
    </source>
</evidence>
<reference evidence="2 3" key="1">
    <citation type="journal article" date="2010" name="Stand. Genomic Sci.">
        <title>Complete genome sequence of Ignisphaera aggregans type strain (AQ1.S1).</title>
        <authorList>
            <person name="Goker M."/>
            <person name="Held B."/>
            <person name="Lapidus A."/>
            <person name="Nolan M."/>
            <person name="Spring S."/>
            <person name="Yasawong M."/>
            <person name="Lucas S."/>
            <person name="Glavina Del Rio T."/>
            <person name="Tice H."/>
            <person name="Cheng J.F."/>
            <person name="Goodwin L."/>
            <person name="Tapia R."/>
            <person name="Pitluck S."/>
            <person name="Liolios K."/>
            <person name="Ivanova N."/>
            <person name="Mavromatis K."/>
            <person name="Mikhailova N."/>
            <person name="Pati A."/>
            <person name="Chen A."/>
            <person name="Palaniappan K."/>
            <person name="Brambilla E."/>
            <person name="Land M."/>
            <person name="Hauser L."/>
            <person name="Chang Y.J."/>
            <person name="Jeffries C.D."/>
            <person name="Brettin T."/>
            <person name="Detter J.C."/>
            <person name="Han C."/>
            <person name="Rohde M."/>
            <person name="Sikorski J."/>
            <person name="Woyke T."/>
            <person name="Bristow J."/>
            <person name="Eisen J.A."/>
            <person name="Markowitz V."/>
            <person name="Hugenholtz P."/>
            <person name="Kyrpides N.C."/>
            <person name="Klenk H.P."/>
        </authorList>
    </citation>
    <scope>NUCLEOTIDE SEQUENCE [LARGE SCALE GENOMIC DNA]</scope>
    <source>
        <strain evidence="3">DSM 17230 / JCM 13409 / AQ1.S1</strain>
    </source>
</reference>
<evidence type="ECO:0000313" key="3">
    <source>
        <dbReference type="Proteomes" id="UP000001304"/>
    </source>
</evidence>
<keyword evidence="1" id="KW-0472">Membrane</keyword>
<keyword evidence="1" id="KW-1133">Transmembrane helix</keyword>
<dbReference type="STRING" id="583356.Igag_1879"/>
<sequence>MKKHIIILLSTLLLTSIAILLYSYIDRDRGSIAINPQPTSHEIISICRFLEGLYIDFGDGTGCLRESPNIERDRCYTNTNSIALAILKMCNSSIVPKIEAFLNEYNHEYGGRFEVMLLHDIPYPPRAVERLTLDKKTVDNETITIYADIPSNTTLPDWNRYADMLMLAALQLLKNGDIEKARGYIEEVKKMWSGKGFADKAYNATDIYDTYKLSLYYFISKTMGEKDDIAIWIENNIHRFIKNGGVITSYDNDLNLVGDPNIETTAVTAIALYTNYPNAFQLYTKKQALPPIDIAIPVAICTTVIAILAIIILIYKKKQIQ</sequence>
<dbReference type="EMBL" id="CP002098">
    <property type="protein sequence ID" value="ADM28673.1"/>
    <property type="molecule type" value="Genomic_DNA"/>
</dbReference>
<protein>
    <recommendedName>
        <fullName evidence="4">Terpene cyclase/mutase family protein</fullName>
    </recommendedName>
</protein>
<gene>
    <name evidence="2" type="ordered locus">Igag_1879</name>
</gene>
<dbReference type="BioCyc" id="IAGG583356:GHAH-1867-MONOMER"/>
<dbReference type="AlphaFoldDB" id="E0ST12"/>
<dbReference type="HOGENOM" id="CLU_864976_0_0_2"/>
<keyword evidence="1" id="KW-0812">Transmembrane</keyword>
<evidence type="ECO:0008006" key="4">
    <source>
        <dbReference type="Google" id="ProtNLM"/>
    </source>
</evidence>
<organism evidence="2 3">
    <name type="scientific">Ignisphaera aggregans (strain DSM 17230 / JCM 13409 / AQ1.S1)</name>
    <dbReference type="NCBI Taxonomy" id="583356"/>
    <lineage>
        <taxon>Archaea</taxon>
        <taxon>Thermoproteota</taxon>
        <taxon>Thermoprotei</taxon>
        <taxon>Desulfurococcales</taxon>
        <taxon>Desulfurococcaceae</taxon>
        <taxon>Ignisphaera</taxon>
    </lineage>
</organism>